<dbReference type="Proteomes" id="UP001590950">
    <property type="component" value="Unassembled WGS sequence"/>
</dbReference>
<name>A0ABR3ZZB4_9LECA</name>
<accession>A0ABR3ZZB4</accession>
<feature type="region of interest" description="Disordered" evidence="1">
    <location>
        <begin position="384"/>
        <end position="437"/>
    </location>
</feature>
<comment type="caution">
    <text evidence="3">The sequence shown here is derived from an EMBL/GenBank/DDBJ whole genome shotgun (WGS) entry which is preliminary data.</text>
</comment>
<evidence type="ECO:0000256" key="1">
    <source>
        <dbReference type="SAM" id="MobiDB-lite"/>
    </source>
</evidence>
<feature type="region of interest" description="Disordered" evidence="1">
    <location>
        <begin position="298"/>
        <end position="367"/>
    </location>
</feature>
<dbReference type="PANTHER" id="PTHR43948">
    <property type="entry name" value="DNAJ HOMOLOG SUBFAMILY B"/>
    <property type="match status" value="1"/>
</dbReference>
<dbReference type="InterPro" id="IPR001623">
    <property type="entry name" value="DnaJ_domain"/>
</dbReference>
<proteinExistence type="predicted"/>
<feature type="domain" description="J" evidence="2">
    <location>
        <begin position="7"/>
        <end position="72"/>
    </location>
</feature>
<dbReference type="SMART" id="SM00271">
    <property type="entry name" value="DnaJ"/>
    <property type="match status" value="1"/>
</dbReference>
<evidence type="ECO:0000259" key="2">
    <source>
        <dbReference type="PROSITE" id="PS50076"/>
    </source>
</evidence>
<dbReference type="EMBL" id="JBEFKJ010000031">
    <property type="protein sequence ID" value="KAL2038545.1"/>
    <property type="molecule type" value="Genomic_DNA"/>
</dbReference>
<dbReference type="PANTHER" id="PTHR43948:SF10">
    <property type="entry name" value="MRJ, ISOFORM E"/>
    <property type="match status" value="1"/>
</dbReference>
<dbReference type="PROSITE" id="PS50076">
    <property type="entry name" value="DNAJ_2"/>
    <property type="match status" value="1"/>
</dbReference>
<sequence>MASITKTAYQILGVSEQAKHKDIKGAYKKMALRSHPDKNPNDPQAKSTFQMVSEAYETLGDAHRRFIYDAKLRSQRGGPVFFGGPRTQPNAFDGGSKIPSWAPPRRPTYAYDRSSGFQQYWQNGKDRPPTPDPRPSWNGNVPPNGGPNGRYTQDEWQEYTPPSPDWDPTWVKERQEHAERLKRMREEHEARKTAAQDERHKMQWHLRQKELLSEILGLDNAVAELERETTRTKHTGGRHSPGVDSDAREVCDKEIRLNSRRRKLQYSLGKHASICKLQRKRGWAKQAEQAETKLAEARTEGYQARAKEQIRGKDLKTCSDERGRNRKPVNKEGLHFEEDQQKGEPGPGQQGKPDPKAADTRKETGSQAHLREWLAKLEHPNMHLWFDPNTSRPSPPPPYPASTTSETDPEPLIPDLKPSAPTAARSSTREVDPLTDDPHLSHLEVHRGFWEFAPGEQKCVVCLEEGAVLQCPMCIKMFCGVCKGSYVEDSVPVGTPDWAGRR</sequence>
<dbReference type="Gene3D" id="1.10.287.110">
    <property type="entry name" value="DnaJ domain"/>
    <property type="match status" value="1"/>
</dbReference>
<feature type="compositionally biased region" description="Basic and acidic residues" evidence="1">
    <location>
        <begin position="298"/>
        <end position="342"/>
    </location>
</feature>
<organism evidence="3 4">
    <name type="scientific">Stereocaulon virgatum</name>
    <dbReference type="NCBI Taxonomy" id="373712"/>
    <lineage>
        <taxon>Eukaryota</taxon>
        <taxon>Fungi</taxon>
        <taxon>Dikarya</taxon>
        <taxon>Ascomycota</taxon>
        <taxon>Pezizomycotina</taxon>
        <taxon>Lecanoromycetes</taxon>
        <taxon>OSLEUM clade</taxon>
        <taxon>Lecanoromycetidae</taxon>
        <taxon>Lecanorales</taxon>
        <taxon>Lecanorineae</taxon>
        <taxon>Stereocaulaceae</taxon>
        <taxon>Stereocaulon</taxon>
    </lineage>
</organism>
<dbReference type="SUPFAM" id="SSF46565">
    <property type="entry name" value="Chaperone J-domain"/>
    <property type="match status" value="1"/>
</dbReference>
<keyword evidence="4" id="KW-1185">Reference proteome</keyword>
<protein>
    <recommendedName>
        <fullName evidence="2">J domain-containing protein</fullName>
    </recommendedName>
</protein>
<dbReference type="Pfam" id="PF00226">
    <property type="entry name" value="DnaJ"/>
    <property type="match status" value="1"/>
</dbReference>
<feature type="region of interest" description="Disordered" evidence="1">
    <location>
        <begin position="84"/>
        <end position="200"/>
    </location>
</feature>
<dbReference type="InterPro" id="IPR036869">
    <property type="entry name" value="J_dom_sf"/>
</dbReference>
<dbReference type="CDD" id="cd06257">
    <property type="entry name" value="DnaJ"/>
    <property type="match status" value="1"/>
</dbReference>
<feature type="region of interest" description="Disordered" evidence="1">
    <location>
        <begin position="228"/>
        <end position="247"/>
    </location>
</feature>
<gene>
    <name evidence="3" type="ORF">N7G274_008592</name>
</gene>
<evidence type="ECO:0000313" key="3">
    <source>
        <dbReference type="EMBL" id="KAL2038545.1"/>
    </source>
</evidence>
<feature type="compositionally biased region" description="Basic and acidic residues" evidence="1">
    <location>
        <begin position="170"/>
        <end position="200"/>
    </location>
</feature>
<feature type="compositionally biased region" description="Basic and acidic residues" evidence="1">
    <location>
        <begin position="353"/>
        <end position="367"/>
    </location>
</feature>
<reference evidence="3 4" key="1">
    <citation type="submission" date="2024-09" db="EMBL/GenBank/DDBJ databases">
        <title>Rethinking Asexuality: The Enigmatic Case of Functional Sexual Genes in Lepraria (Stereocaulaceae).</title>
        <authorList>
            <person name="Doellman M."/>
            <person name="Sun Y."/>
            <person name="Barcenas-Pena A."/>
            <person name="Lumbsch H.T."/>
            <person name="Grewe F."/>
        </authorList>
    </citation>
    <scope>NUCLEOTIDE SEQUENCE [LARGE SCALE GENOMIC DNA]</scope>
    <source>
        <strain evidence="3 4">Mercado 3170</strain>
    </source>
</reference>
<dbReference type="PRINTS" id="PR00625">
    <property type="entry name" value="JDOMAIN"/>
</dbReference>
<feature type="compositionally biased region" description="Basic and acidic residues" evidence="1">
    <location>
        <begin position="427"/>
        <end position="437"/>
    </location>
</feature>
<evidence type="ECO:0000313" key="4">
    <source>
        <dbReference type="Proteomes" id="UP001590950"/>
    </source>
</evidence>